<comment type="cofactor">
    <cofactor evidence="1">
        <name>Mg(2+)</name>
        <dbReference type="ChEBI" id="CHEBI:18420"/>
    </cofactor>
</comment>
<dbReference type="Gene3D" id="1.10.150.240">
    <property type="entry name" value="Putative phosphatase, domain 2"/>
    <property type="match status" value="1"/>
</dbReference>
<comment type="function">
    <text evidence="8">Involved in phosphonate degradation.</text>
</comment>
<dbReference type="FunFam" id="1.10.150.240:FF:000006">
    <property type="entry name" value="Phosphonoacetaldehyde hydrolase"/>
    <property type="match status" value="1"/>
</dbReference>
<evidence type="ECO:0000313" key="11">
    <source>
        <dbReference type="Proteomes" id="UP000324233"/>
    </source>
</evidence>
<proteinExistence type="inferred from homology"/>
<evidence type="ECO:0000256" key="2">
    <source>
        <dbReference type="ARBA" id="ARBA00011738"/>
    </source>
</evidence>
<evidence type="ECO:0000256" key="9">
    <source>
        <dbReference type="ARBA" id="ARBA00066472"/>
    </source>
</evidence>
<name>A0A5B9W0T2_9BACT</name>
<dbReference type="PANTHER" id="PTHR43434:SF19">
    <property type="entry name" value="PHOSPHONOACETALDEHYDE HYDROLASE"/>
    <property type="match status" value="1"/>
</dbReference>
<evidence type="ECO:0000256" key="1">
    <source>
        <dbReference type="ARBA" id="ARBA00001946"/>
    </source>
</evidence>
<sequence>MSDATNRLTAVFLDWAGTTVDHGSRAPALVFQEVFRRRGVPITAAQAREPMGMAKREHIATIARMPEVADRWREVHGGPCIDGDVDAIYEEFLPLQLEVLRDHSEVISGVPEAVSACRGMGLKIGSSTGYTRELMKVVSAAAKEQGYEPDCVFGADDARRGRPAPYLLFRAAEALDVFPLWKTVAVDDTTIGIAAGRNAGCWTVGITRTGNGVGLSAEEIRRRPAAEVDELCRLAGESLRRAGADYVIESVADLPSIIERIQTRMARGESPPQ</sequence>
<dbReference type="OrthoDB" id="5504491at2"/>
<keyword evidence="5" id="KW-0460">Magnesium</keyword>
<keyword evidence="11" id="KW-1185">Reference proteome</keyword>
<organism evidence="10 11">
    <name type="scientific">Aquisphaera giovannonii</name>
    <dbReference type="NCBI Taxonomy" id="406548"/>
    <lineage>
        <taxon>Bacteria</taxon>
        <taxon>Pseudomonadati</taxon>
        <taxon>Planctomycetota</taxon>
        <taxon>Planctomycetia</taxon>
        <taxon>Isosphaerales</taxon>
        <taxon>Isosphaeraceae</taxon>
        <taxon>Aquisphaera</taxon>
    </lineage>
</organism>
<dbReference type="Pfam" id="PF00702">
    <property type="entry name" value="Hydrolase"/>
    <property type="match status" value="1"/>
</dbReference>
<dbReference type="Gene3D" id="3.40.50.1000">
    <property type="entry name" value="HAD superfamily/HAD-like"/>
    <property type="match status" value="1"/>
</dbReference>
<gene>
    <name evidence="10" type="primary">phnX</name>
    <name evidence="10" type="ORF">OJF2_20220</name>
</gene>
<dbReference type="SFLD" id="SFLDG01129">
    <property type="entry name" value="C1.5:_HAD__Beta-PGM__Phosphata"/>
    <property type="match status" value="1"/>
</dbReference>
<dbReference type="GO" id="GO:0046872">
    <property type="term" value="F:metal ion binding"/>
    <property type="evidence" value="ECO:0007669"/>
    <property type="project" value="UniProtKB-KW"/>
</dbReference>
<dbReference type="AlphaFoldDB" id="A0A5B9W0T2"/>
<comment type="catalytic activity">
    <reaction evidence="7">
        <text>phosphonoacetaldehyde + H2O = acetaldehyde + phosphate + H(+)</text>
        <dbReference type="Rhea" id="RHEA:18905"/>
        <dbReference type="ChEBI" id="CHEBI:15343"/>
        <dbReference type="ChEBI" id="CHEBI:15377"/>
        <dbReference type="ChEBI" id="CHEBI:15378"/>
        <dbReference type="ChEBI" id="CHEBI:43474"/>
        <dbReference type="ChEBI" id="CHEBI:58383"/>
        <dbReference type="EC" id="3.11.1.1"/>
    </reaction>
</comment>
<evidence type="ECO:0000256" key="7">
    <source>
        <dbReference type="ARBA" id="ARBA00052005"/>
    </source>
</evidence>
<dbReference type="InterPro" id="IPR036412">
    <property type="entry name" value="HAD-like_sf"/>
</dbReference>
<evidence type="ECO:0000256" key="8">
    <source>
        <dbReference type="ARBA" id="ARBA00056573"/>
    </source>
</evidence>
<evidence type="ECO:0000256" key="5">
    <source>
        <dbReference type="ARBA" id="ARBA00022842"/>
    </source>
</evidence>
<evidence type="ECO:0000256" key="3">
    <source>
        <dbReference type="ARBA" id="ARBA00022723"/>
    </source>
</evidence>
<dbReference type="InterPro" id="IPR023198">
    <property type="entry name" value="PGP-like_dom2"/>
</dbReference>
<dbReference type="EMBL" id="CP042997">
    <property type="protein sequence ID" value="QEH33520.1"/>
    <property type="molecule type" value="Genomic_DNA"/>
</dbReference>
<dbReference type="GO" id="GO:0008967">
    <property type="term" value="F:phosphoglycolate phosphatase activity"/>
    <property type="evidence" value="ECO:0007669"/>
    <property type="project" value="TreeGrafter"/>
</dbReference>
<keyword evidence="6" id="KW-0704">Schiff base</keyword>
<dbReference type="GO" id="GO:0019700">
    <property type="term" value="P:organic phosphonate catabolic process"/>
    <property type="evidence" value="ECO:0007669"/>
    <property type="project" value="InterPro"/>
</dbReference>
<dbReference type="KEGG" id="agv:OJF2_20220"/>
<dbReference type="EC" id="3.11.1.1" evidence="9"/>
<evidence type="ECO:0000256" key="6">
    <source>
        <dbReference type="ARBA" id="ARBA00023270"/>
    </source>
</evidence>
<dbReference type="InterPro" id="IPR050155">
    <property type="entry name" value="HAD-like_hydrolase_sf"/>
</dbReference>
<keyword evidence="3" id="KW-0479">Metal-binding</keyword>
<accession>A0A5B9W0T2</accession>
<dbReference type="RefSeq" id="WP_148593449.1">
    <property type="nucleotide sequence ID" value="NZ_CP042997.1"/>
</dbReference>
<dbReference type="InterPro" id="IPR023214">
    <property type="entry name" value="HAD_sf"/>
</dbReference>
<dbReference type="PANTHER" id="PTHR43434">
    <property type="entry name" value="PHOSPHOGLYCOLATE PHOSPHATASE"/>
    <property type="match status" value="1"/>
</dbReference>
<evidence type="ECO:0000313" key="10">
    <source>
        <dbReference type="EMBL" id="QEH33520.1"/>
    </source>
</evidence>
<dbReference type="NCBIfam" id="TIGR01422">
    <property type="entry name" value="phosphonatase"/>
    <property type="match status" value="1"/>
</dbReference>
<protein>
    <recommendedName>
        <fullName evidence="9">phosphonoacetaldehyde hydrolase</fullName>
        <ecNumber evidence="9">3.11.1.1</ecNumber>
    </recommendedName>
</protein>
<dbReference type="GO" id="GO:0050194">
    <property type="term" value="F:phosphonoacetaldehyde hydrolase activity"/>
    <property type="evidence" value="ECO:0007669"/>
    <property type="project" value="UniProtKB-EC"/>
</dbReference>
<reference evidence="10 11" key="1">
    <citation type="submission" date="2019-08" db="EMBL/GenBank/DDBJ databases">
        <title>Deep-cultivation of Planctomycetes and their phenomic and genomic characterization uncovers novel biology.</title>
        <authorList>
            <person name="Wiegand S."/>
            <person name="Jogler M."/>
            <person name="Boedeker C."/>
            <person name="Pinto D."/>
            <person name="Vollmers J."/>
            <person name="Rivas-Marin E."/>
            <person name="Kohn T."/>
            <person name="Peeters S.H."/>
            <person name="Heuer A."/>
            <person name="Rast P."/>
            <person name="Oberbeckmann S."/>
            <person name="Bunk B."/>
            <person name="Jeske O."/>
            <person name="Meyerdierks A."/>
            <person name="Storesund J.E."/>
            <person name="Kallscheuer N."/>
            <person name="Luecker S."/>
            <person name="Lage O.M."/>
            <person name="Pohl T."/>
            <person name="Merkel B.J."/>
            <person name="Hornburger P."/>
            <person name="Mueller R.-W."/>
            <person name="Bruemmer F."/>
            <person name="Labrenz M."/>
            <person name="Spormann A.M."/>
            <person name="Op den Camp H."/>
            <person name="Overmann J."/>
            <person name="Amann R."/>
            <person name="Jetten M.S.M."/>
            <person name="Mascher T."/>
            <person name="Medema M.H."/>
            <person name="Devos D.P."/>
            <person name="Kaster A.-K."/>
            <person name="Ovreas L."/>
            <person name="Rohde M."/>
            <person name="Galperin M.Y."/>
            <person name="Jogler C."/>
        </authorList>
    </citation>
    <scope>NUCLEOTIDE SEQUENCE [LARGE SCALE GENOMIC DNA]</scope>
    <source>
        <strain evidence="10 11">OJF2</strain>
    </source>
</reference>
<dbReference type="SUPFAM" id="SSF56784">
    <property type="entry name" value="HAD-like"/>
    <property type="match status" value="1"/>
</dbReference>
<evidence type="ECO:0000256" key="4">
    <source>
        <dbReference type="ARBA" id="ARBA00022801"/>
    </source>
</evidence>
<dbReference type="HAMAP" id="MF_01375">
    <property type="entry name" value="PhnX"/>
    <property type="match status" value="1"/>
</dbReference>
<dbReference type="SFLD" id="SFLDS00003">
    <property type="entry name" value="Haloacid_Dehalogenase"/>
    <property type="match status" value="1"/>
</dbReference>
<dbReference type="InterPro" id="IPR006323">
    <property type="entry name" value="Phosphonoacetald_hydro"/>
</dbReference>
<keyword evidence="4 10" id="KW-0378">Hydrolase</keyword>
<dbReference type="GO" id="GO:0006281">
    <property type="term" value="P:DNA repair"/>
    <property type="evidence" value="ECO:0007669"/>
    <property type="project" value="TreeGrafter"/>
</dbReference>
<dbReference type="SFLD" id="SFLDG01135">
    <property type="entry name" value="C1.5.6:_HAD__Beta-PGM__Phospha"/>
    <property type="match status" value="1"/>
</dbReference>
<comment type="subunit">
    <text evidence="2">Homodimer.</text>
</comment>
<dbReference type="GO" id="GO:0005829">
    <property type="term" value="C:cytosol"/>
    <property type="evidence" value="ECO:0007669"/>
    <property type="project" value="TreeGrafter"/>
</dbReference>
<dbReference type="Proteomes" id="UP000324233">
    <property type="component" value="Chromosome"/>
</dbReference>